<dbReference type="InterPro" id="IPR006440">
    <property type="entry name" value="Doc"/>
</dbReference>
<dbReference type="HOGENOM" id="CLU_1021618_0_0_2"/>
<dbReference type="Gene3D" id="2.170.16.10">
    <property type="entry name" value="Hedgehog/Intein (Hint) domain"/>
    <property type="match status" value="1"/>
</dbReference>
<gene>
    <name evidence="2" type="ordered locus">Metho_1473</name>
</gene>
<dbReference type="InterPro" id="IPR053737">
    <property type="entry name" value="Type_II_TA_Toxin"/>
</dbReference>
<dbReference type="Pfam" id="PF02661">
    <property type="entry name" value="Fic"/>
    <property type="match status" value="1"/>
</dbReference>
<keyword evidence="3" id="KW-1185">Reference proteome</keyword>
<dbReference type="InterPro" id="IPR036844">
    <property type="entry name" value="Hint_dom_sf"/>
</dbReference>
<proteinExistence type="predicted"/>
<dbReference type="InterPro" id="IPR003812">
    <property type="entry name" value="Fido"/>
</dbReference>
<dbReference type="SUPFAM" id="SSF51294">
    <property type="entry name" value="Hedgehog/intein (Hint) domain"/>
    <property type="match status" value="1"/>
</dbReference>
<dbReference type="Gene3D" id="1.20.120.1870">
    <property type="entry name" value="Fic/DOC protein, Fido domain"/>
    <property type="match status" value="1"/>
</dbReference>
<reference evidence="3" key="1">
    <citation type="submission" date="2012-02" db="EMBL/GenBank/DDBJ databases">
        <title>Complete sequence of chromosome of Methanomethylovorans hollandica DSM 15978.</title>
        <authorList>
            <person name="Lucas S."/>
            <person name="Copeland A."/>
            <person name="Lapidus A."/>
            <person name="Glavina del Rio T."/>
            <person name="Dalin E."/>
            <person name="Tice H."/>
            <person name="Bruce D."/>
            <person name="Goodwin L."/>
            <person name="Pitluck S."/>
            <person name="Peters L."/>
            <person name="Mikhailova N."/>
            <person name="Held B."/>
            <person name="Kyrpides N."/>
            <person name="Mavromatis K."/>
            <person name="Ivanova N."/>
            <person name="Brettin T."/>
            <person name="Detter J.C."/>
            <person name="Han C."/>
            <person name="Larimer F."/>
            <person name="Land M."/>
            <person name="Hauser L."/>
            <person name="Markowitz V."/>
            <person name="Cheng J.-F."/>
            <person name="Hugenholtz P."/>
            <person name="Woyke T."/>
            <person name="Wu D."/>
            <person name="Spring S."/>
            <person name="Schroeder M."/>
            <person name="Brambilla E."/>
            <person name="Klenk H.-P."/>
            <person name="Eisen J.A."/>
        </authorList>
    </citation>
    <scope>NUCLEOTIDE SEQUENCE [LARGE SCALE GENOMIC DNA]</scope>
    <source>
        <strain evidence="3">DSM 15978 / NBRC 107637 / DMS1</strain>
    </source>
</reference>
<organism evidence="2 3">
    <name type="scientific">Methanomethylovorans hollandica (strain DSM 15978 / NBRC 107637 / DMS1)</name>
    <dbReference type="NCBI Taxonomy" id="867904"/>
    <lineage>
        <taxon>Archaea</taxon>
        <taxon>Methanobacteriati</taxon>
        <taxon>Methanobacteriota</taxon>
        <taxon>Stenosarchaea group</taxon>
        <taxon>Methanomicrobia</taxon>
        <taxon>Methanosarcinales</taxon>
        <taxon>Methanosarcinaceae</taxon>
        <taxon>Methanomethylovorans</taxon>
    </lineage>
</organism>
<sequence length="272" mass="30406">MYNGVYQWVEAGQLNVDDMVCTVKGYGFVIVSQPSEPKQVYNIAVLEDESYIANGIVVHNCRSGLVPVPITKEIDKNMIFENRDFSGVLDDSAKVDKAFENIDKFNDKYRISKYVLDQDLAARIIFEKGVSVSLRVEVPKKSISNNTPSLLMDGLKTKDIITLHDTLIEKYGGTNGTMIEATIDHLIQYKLSPLKTVFANAAIALHTITTAHAFFDGNKRTAFALADVILRNGGYKIVADKNTTKKMLITVAEYKMSVDAIEEWIRRNTAEL</sequence>
<dbReference type="AlphaFoldDB" id="L0L091"/>
<dbReference type="KEGG" id="mhz:Metho_1473"/>
<dbReference type="Proteomes" id="UP000010866">
    <property type="component" value="Chromosome"/>
</dbReference>
<dbReference type="PROSITE" id="PS50818">
    <property type="entry name" value="INTEIN_C_TER"/>
    <property type="match status" value="1"/>
</dbReference>
<dbReference type="PROSITE" id="PS51459">
    <property type="entry name" value="FIDO"/>
    <property type="match status" value="1"/>
</dbReference>
<dbReference type="NCBIfam" id="TIGR01443">
    <property type="entry name" value="intein_Cterm"/>
    <property type="match status" value="1"/>
</dbReference>
<accession>L0L091</accession>
<dbReference type="EMBL" id="CP003362">
    <property type="protein sequence ID" value="AGB49679.1"/>
    <property type="molecule type" value="Genomic_DNA"/>
</dbReference>
<dbReference type="InterPro" id="IPR030934">
    <property type="entry name" value="Intein_C"/>
</dbReference>
<evidence type="ECO:0000259" key="1">
    <source>
        <dbReference type="PROSITE" id="PS51459"/>
    </source>
</evidence>
<dbReference type="GeneID" id="14407282"/>
<dbReference type="NCBIfam" id="TIGR01550">
    <property type="entry name" value="DOC_P1"/>
    <property type="match status" value="1"/>
</dbReference>
<dbReference type="RefSeq" id="WP_015324844.1">
    <property type="nucleotide sequence ID" value="NC_019977.1"/>
</dbReference>
<dbReference type="InterPro" id="IPR036597">
    <property type="entry name" value="Fido-like_dom_sf"/>
</dbReference>
<dbReference type="GO" id="GO:0016301">
    <property type="term" value="F:kinase activity"/>
    <property type="evidence" value="ECO:0007669"/>
    <property type="project" value="InterPro"/>
</dbReference>
<dbReference type="PANTHER" id="PTHR39426:SF1">
    <property type="entry name" value="HOMOLOGY TO DEATH-ON-CURING PROTEIN OF PHAGE P1"/>
    <property type="match status" value="1"/>
</dbReference>
<evidence type="ECO:0000313" key="3">
    <source>
        <dbReference type="Proteomes" id="UP000010866"/>
    </source>
</evidence>
<dbReference type="PANTHER" id="PTHR39426">
    <property type="entry name" value="HOMOLOGY TO DEATH-ON-CURING PROTEIN OF PHAGE P1"/>
    <property type="match status" value="1"/>
</dbReference>
<protein>
    <submittedName>
        <fullName evidence="2">Death-on-curing family protein</fullName>
    </submittedName>
</protein>
<name>L0L091_METHD</name>
<feature type="domain" description="Fido" evidence="1">
    <location>
        <begin position="155"/>
        <end position="267"/>
    </location>
</feature>
<evidence type="ECO:0000313" key="2">
    <source>
        <dbReference type="EMBL" id="AGB49679.1"/>
    </source>
</evidence>
<dbReference type="SUPFAM" id="SSF140931">
    <property type="entry name" value="Fic-like"/>
    <property type="match status" value="1"/>
</dbReference>